<protein>
    <submittedName>
        <fullName evidence="1">Uncharacterized protein</fullName>
    </submittedName>
</protein>
<reference evidence="1 2" key="1">
    <citation type="submission" date="2024-04" db="EMBL/GenBank/DDBJ databases">
        <title>Draft genome sequence of Pseudoxanthomonas putridarboris WD12.</title>
        <authorList>
            <person name="Oh J."/>
        </authorList>
    </citation>
    <scope>NUCLEOTIDE SEQUENCE [LARGE SCALE GENOMIC DNA]</scope>
    <source>
        <strain evidence="1 2">WD12</strain>
    </source>
</reference>
<dbReference type="RefSeq" id="WP_341726543.1">
    <property type="nucleotide sequence ID" value="NZ_JBBWWT010000006.1"/>
</dbReference>
<organism evidence="1 2">
    <name type="scientific">Pseudoxanthomonas putridarboris</name>
    <dbReference type="NCBI Taxonomy" id="752605"/>
    <lineage>
        <taxon>Bacteria</taxon>
        <taxon>Pseudomonadati</taxon>
        <taxon>Pseudomonadota</taxon>
        <taxon>Gammaproteobacteria</taxon>
        <taxon>Lysobacterales</taxon>
        <taxon>Lysobacteraceae</taxon>
        <taxon>Pseudoxanthomonas</taxon>
    </lineage>
</organism>
<evidence type="ECO:0000313" key="2">
    <source>
        <dbReference type="Proteomes" id="UP001459204"/>
    </source>
</evidence>
<dbReference type="EMBL" id="JBBWWT010000006">
    <property type="protein sequence ID" value="MEL1265368.1"/>
    <property type="molecule type" value="Genomic_DNA"/>
</dbReference>
<dbReference type="Proteomes" id="UP001459204">
    <property type="component" value="Unassembled WGS sequence"/>
</dbReference>
<sequence length="72" mass="8168">MATWSNVRRTKRGSRWKNFTMAPRAACDSSGSGSQRKACALAFVDTRLDKHSRFDRQHVAAHGRAHREVTCH</sequence>
<comment type="caution">
    <text evidence="1">The sequence shown here is derived from an EMBL/GenBank/DDBJ whole genome shotgun (WGS) entry which is preliminary data.</text>
</comment>
<gene>
    <name evidence="1" type="ORF">AAD027_13475</name>
</gene>
<proteinExistence type="predicted"/>
<keyword evidence="2" id="KW-1185">Reference proteome</keyword>
<accession>A0ABU9J3U9</accession>
<evidence type="ECO:0000313" key="1">
    <source>
        <dbReference type="EMBL" id="MEL1265368.1"/>
    </source>
</evidence>
<name>A0ABU9J3U9_9GAMM</name>